<keyword evidence="3" id="KW-1134">Transmembrane beta strand</keyword>
<accession>A0A9D4Y8U4</accession>
<dbReference type="PANTHER" id="PTHR12815:SF18">
    <property type="entry name" value="SORTING AND ASSEMBLY MACHINERY COMPONENT 50 HOMOLOG"/>
    <property type="match status" value="1"/>
</dbReference>
<sequence length="540" mass="60543">METTQEEPSPSNTHTPNSTNTDAQTNNNNHIDDEEDEDDDEEEEYDEIDDDDEPNQRIPQSSESKLREQRFRVEAFSRRLTTELVPIRVHDVIINGNAKTKDWIIEAELNGIEKATTMQELMQASQIAISRLQGLEIFDSCNVKLEAGPRELPGTANVIVDVVETDSKLSGGFGVYMKPSVSTWTSEGTVKYKNIFGYGDIWDASLAYGGSQATEVSLGVYAPRLKGVLTPLVARMFMLSQDWQEFSSYKEQLLGMSLDLISTKHQDLVYTLGWRALTDPLQMASKSVRRQLGHGLLSSLKYTLKFDRRDSPIRPTKGYAFVSTTHFGGLTPDHRSSRFLRQEFDARLAVPFGFFNTALNLGISAGAVFPWGQGFRTKPSPLPERFYLGGDFSPVCTLGGPTTLWGFKTRGVGPTELRRQRRDESNDDSGDSSTHDFIGGDLAVTAFADLSFDLPIRWLREQGIHAHVFAGSGNAAKLTQSEYMHFSPRKFLDSFRLSVGCGIVIPTRLFRLEVNHFHILRKDEHDRGKTGFRFSFSAPL</sequence>
<dbReference type="Pfam" id="PF01103">
    <property type="entry name" value="Omp85"/>
    <property type="match status" value="1"/>
</dbReference>
<evidence type="ECO:0000256" key="5">
    <source>
        <dbReference type="ARBA" id="ARBA00022805"/>
    </source>
</evidence>
<comment type="subcellular location">
    <subcellularLocation>
        <location evidence="1">Mitochondrion outer membrane</location>
        <topology evidence="1">Multi-pass membrane protein</topology>
    </subcellularLocation>
    <subcellularLocation>
        <location evidence="7">Plastid</location>
        <location evidence="7">Chloroplast outer membrane</location>
    </subcellularLocation>
</comment>
<evidence type="ECO:0000256" key="7">
    <source>
        <dbReference type="ARBA" id="ARBA00024013"/>
    </source>
</evidence>
<dbReference type="EMBL" id="JAMSHJ010000002">
    <property type="protein sequence ID" value="KAI5434044.1"/>
    <property type="molecule type" value="Genomic_DNA"/>
</dbReference>
<dbReference type="InterPro" id="IPR000184">
    <property type="entry name" value="Bac_surfAg_D15"/>
</dbReference>
<dbReference type="OrthoDB" id="1724197at2759"/>
<keyword evidence="6" id="KW-0472">Membrane</keyword>
<organism evidence="10 11">
    <name type="scientific">Pisum sativum</name>
    <name type="common">Garden pea</name>
    <name type="synonym">Lathyrus oleraceus</name>
    <dbReference type="NCBI Taxonomy" id="3888"/>
    <lineage>
        <taxon>Eukaryota</taxon>
        <taxon>Viridiplantae</taxon>
        <taxon>Streptophyta</taxon>
        <taxon>Embryophyta</taxon>
        <taxon>Tracheophyta</taxon>
        <taxon>Spermatophyta</taxon>
        <taxon>Magnoliopsida</taxon>
        <taxon>eudicotyledons</taxon>
        <taxon>Gunneridae</taxon>
        <taxon>Pentapetalae</taxon>
        <taxon>rosids</taxon>
        <taxon>fabids</taxon>
        <taxon>Fabales</taxon>
        <taxon>Fabaceae</taxon>
        <taxon>Papilionoideae</taxon>
        <taxon>50 kb inversion clade</taxon>
        <taxon>NPAAA clade</taxon>
        <taxon>Hologalegina</taxon>
        <taxon>IRL clade</taxon>
        <taxon>Fabeae</taxon>
        <taxon>Lathyrus</taxon>
    </lineage>
</organism>
<feature type="compositionally biased region" description="Acidic residues" evidence="8">
    <location>
        <begin position="32"/>
        <end position="53"/>
    </location>
</feature>
<dbReference type="InterPro" id="IPR039910">
    <property type="entry name" value="D15-like"/>
</dbReference>
<feature type="domain" description="Bacterial surface antigen (D15)" evidence="9">
    <location>
        <begin position="194"/>
        <end position="536"/>
    </location>
</feature>
<dbReference type="FunFam" id="2.40.160.50:FF:000005">
    <property type="entry name" value="Outer membrane OMP85 family protein"/>
    <property type="match status" value="1"/>
</dbReference>
<dbReference type="Proteomes" id="UP001058974">
    <property type="component" value="Chromosome 2"/>
</dbReference>
<dbReference type="Gramene" id="Psat02G0105300-T1">
    <property type="protein sequence ID" value="KAI5434044.1"/>
    <property type="gene ID" value="KIW84_021053"/>
</dbReference>
<gene>
    <name evidence="10" type="ORF">KIW84_021053</name>
</gene>
<protein>
    <recommendedName>
        <fullName evidence="9">Bacterial surface antigen (D15) domain-containing protein</fullName>
    </recommendedName>
</protein>
<dbReference type="GO" id="GO:0009707">
    <property type="term" value="C:chloroplast outer membrane"/>
    <property type="evidence" value="ECO:0007669"/>
    <property type="project" value="UniProtKB-SubCell"/>
</dbReference>
<keyword evidence="5" id="KW-1002">Plastid outer membrane</keyword>
<dbReference type="Gene3D" id="3.10.20.310">
    <property type="entry name" value="membrane protein fhac"/>
    <property type="match status" value="1"/>
</dbReference>
<evidence type="ECO:0000256" key="2">
    <source>
        <dbReference type="ARBA" id="ARBA00010913"/>
    </source>
</evidence>
<evidence type="ECO:0000313" key="10">
    <source>
        <dbReference type="EMBL" id="KAI5434044.1"/>
    </source>
</evidence>
<evidence type="ECO:0000259" key="9">
    <source>
        <dbReference type="Pfam" id="PF01103"/>
    </source>
</evidence>
<comment type="caution">
    <text evidence="10">The sequence shown here is derived from an EMBL/GenBank/DDBJ whole genome shotgun (WGS) entry which is preliminary data.</text>
</comment>
<dbReference type="AlphaFoldDB" id="A0A9D4Y8U4"/>
<dbReference type="FunFam" id="3.10.20.310:FF:000016">
    <property type="entry name" value="Outer membrane OMP85 family protein"/>
    <property type="match status" value="1"/>
</dbReference>
<keyword evidence="4" id="KW-0812">Transmembrane</keyword>
<dbReference type="Gramene" id="PSAT_LOCUS10237_t1">
    <property type="protein sequence ID" value="CAL5190172.1"/>
    <property type="gene ID" value="PSAT_LOCUS10237"/>
</dbReference>
<feature type="region of interest" description="Disordered" evidence="8">
    <location>
        <begin position="1"/>
        <end position="67"/>
    </location>
</feature>
<proteinExistence type="inferred from homology"/>
<feature type="region of interest" description="Disordered" evidence="8">
    <location>
        <begin position="415"/>
        <end position="434"/>
    </location>
</feature>
<evidence type="ECO:0000256" key="8">
    <source>
        <dbReference type="SAM" id="MobiDB-lite"/>
    </source>
</evidence>
<keyword evidence="11" id="KW-1185">Reference proteome</keyword>
<evidence type="ECO:0000256" key="1">
    <source>
        <dbReference type="ARBA" id="ARBA00004374"/>
    </source>
</evidence>
<feature type="compositionally biased region" description="Low complexity" evidence="8">
    <location>
        <begin position="8"/>
        <end position="21"/>
    </location>
</feature>
<evidence type="ECO:0000256" key="3">
    <source>
        <dbReference type="ARBA" id="ARBA00022452"/>
    </source>
</evidence>
<dbReference type="PANTHER" id="PTHR12815">
    <property type="entry name" value="SORTING AND ASSEMBLY MACHINERY SAMM50 PROTEIN FAMILY MEMBER"/>
    <property type="match status" value="1"/>
</dbReference>
<comment type="similarity">
    <text evidence="2">Belongs to the SAM50/omp85 family.</text>
</comment>
<reference evidence="10 11" key="1">
    <citation type="journal article" date="2022" name="Nat. Genet.">
        <title>Improved pea reference genome and pan-genome highlight genomic features and evolutionary characteristics.</title>
        <authorList>
            <person name="Yang T."/>
            <person name="Liu R."/>
            <person name="Luo Y."/>
            <person name="Hu S."/>
            <person name="Wang D."/>
            <person name="Wang C."/>
            <person name="Pandey M.K."/>
            <person name="Ge S."/>
            <person name="Xu Q."/>
            <person name="Li N."/>
            <person name="Li G."/>
            <person name="Huang Y."/>
            <person name="Saxena R.K."/>
            <person name="Ji Y."/>
            <person name="Li M."/>
            <person name="Yan X."/>
            <person name="He Y."/>
            <person name="Liu Y."/>
            <person name="Wang X."/>
            <person name="Xiang C."/>
            <person name="Varshney R.K."/>
            <person name="Ding H."/>
            <person name="Gao S."/>
            <person name="Zong X."/>
        </authorList>
    </citation>
    <scope>NUCLEOTIDE SEQUENCE [LARGE SCALE GENOMIC DNA]</scope>
    <source>
        <strain evidence="10 11">cv. Zhongwan 6</strain>
    </source>
</reference>
<dbReference type="Gene3D" id="2.40.160.50">
    <property type="entry name" value="membrane protein fhac: a member of the omp85/tpsb transporter family"/>
    <property type="match status" value="1"/>
</dbReference>
<dbReference type="GO" id="GO:0005741">
    <property type="term" value="C:mitochondrial outer membrane"/>
    <property type="evidence" value="ECO:0007669"/>
    <property type="project" value="UniProtKB-SubCell"/>
</dbReference>
<evidence type="ECO:0000256" key="4">
    <source>
        <dbReference type="ARBA" id="ARBA00022692"/>
    </source>
</evidence>
<evidence type="ECO:0000313" key="11">
    <source>
        <dbReference type="Proteomes" id="UP001058974"/>
    </source>
</evidence>
<keyword evidence="5" id="KW-0934">Plastid</keyword>
<evidence type="ECO:0000256" key="6">
    <source>
        <dbReference type="ARBA" id="ARBA00023136"/>
    </source>
</evidence>
<name>A0A9D4Y8U4_PEA</name>